<name>A0A0E9X3F7_ANGAN</name>
<reference evidence="1" key="1">
    <citation type="submission" date="2014-11" db="EMBL/GenBank/DDBJ databases">
        <authorList>
            <person name="Amaro Gonzalez C."/>
        </authorList>
    </citation>
    <scope>NUCLEOTIDE SEQUENCE</scope>
</reference>
<organism evidence="1">
    <name type="scientific">Anguilla anguilla</name>
    <name type="common">European freshwater eel</name>
    <name type="synonym">Muraena anguilla</name>
    <dbReference type="NCBI Taxonomy" id="7936"/>
    <lineage>
        <taxon>Eukaryota</taxon>
        <taxon>Metazoa</taxon>
        <taxon>Chordata</taxon>
        <taxon>Craniata</taxon>
        <taxon>Vertebrata</taxon>
        <taxon>Euteleostomi</taxon>
        <taxon>Actinopterygii</taxon>
        <taxon>Neopterygii</taxon>
        <taxon>Teleostei</taxon>
        <taxon>Anguilliformes</taxon>
        <taxon>Anguillidae</taxon>
        <taxon>Anguilla</taxon>
    </lineage>
</organism>
<evidence type="ECO:0000313" key="1">
    <source>
        <dbReference type="EMBL" id="JAH97124.1"/>
    </source>
</evidence>
<protein>
    <submittedName>
        <fullName evidence="1">Uncharacterized protein</fullName>
    </submittedName>
</protein>
<accession>A0A0E9X3F7</accession>
<proteinExistence type="predicted"/>
<sequence length="57" mass="6747">MRLCSDVTFGYFSRISNSQWKQTLWRFVSSPGFDIWMEMLLLSFFSCTLSATKIWVP</sequence>
<dbReference type="AlphaFoldDB" id="A0A0E9X3F7"/>
<dbReference type="EMBL" id="GBXM01011453">
    <property type="protein sequence ID" value="JAH97124.1"/>
    <property type="molecule type" value="Transcribed_RNA"/>
</dbReference>
<reference evidence="1" key="2">
    <citation type="journal article" date="2015" name="Fish Shellfish Immunol.">
        <title>Early steps in the European eel (Anguilla anguilla)-Vibrio vulnificus interaction in the gills: Role of the RtxA13 toxin.</title>
        <authorList>
            <person name="Callol A."/>
            <person name="Pajuelo D."/>
            <person name="Ebbesson L."/>
            <person name="Teles M."/>
            <person name="MacKenzie S."/>
            <person name="Amaro C."/>
        </authorList>
    </citation>
    <scope>NUCLEOTIDE SEQUENCE</scope>
</reference>